<keyword evidence="5 10" id="KW-0812">Transmembrane</keyword>
<dbReference type="InterPro" id="IPR036942">
    <property type="entry name" value="Beta-barrel_TonB_sf"/>
</dbReference>
<dbReference type="InterPro" id="IPR000531">
    <property type="entry name" value="Beta-barrel_TonB"/>
</dbReference>
<dbReference type="InterPro" id="IPR037066">
    <property type="entry name" value="Plug_dom_sf"/>
</dbReference>
<dbReference type="PANTHER" id="PTHR32552:SF74">
    <property type="entry name" value="HYDROXAMATE SIDEROPHORE RECEPTOR FHUE"/>
    <property type="match status" value="1"/>
</dbReference>
<dbReference type="InterPro" id="IPR012910">
    <property type="entry name" value="Plug_dom"/>
</dbReference>
<evidence type="ECO:0000256" key="7">
    <source>
        <dbReference type="ARBA" id="ARBA00023136"/>
    </source>
</evidence>
<comment type="subcellular location">
    <subcellularLocation>
        <location evidence="1 10">Cell outer membrane</location>
        <topology evidence="1 10">Multi-pass membrane protein</topology>
    </subcellularLocation>
</comment>
<dbReference type="RefSeq" id="WP_126304931.1">
    <property type="nucleotide sequence ID" value="NZ_LR134516.1"/>
</dbReference>
<keyword evidence="9 10" id="KW-0998">Cell outer membrane</keyword>
<dbReference type="KEGG" id="nani:NCTC12227_01605"/>
<evidence type="ECO:0000256" key="4">
    <source>
        <dbReference type="ARBA" id="ARBA00022452"/>
    </source>
</evidence>
<keyword evidence="4 10" id="KW-1134">Transmembrane beta strand</keyword>
<evidence type="ECO:0000256" key="9">
    <source>
        <dbReference type="ARBA" id="ARBA00023237"/>
    </source>
</evidence>
<dbReference type="Pfam" id="PF00593">
    <property type="entry name" value="TonB_dep_Rec_b-barrel"/>
    <property type="match status" value="1"/>
</dbReference>
<dbReference type="GO" id="GO:0009279">
    <property type="term" value="C:cell outer membrane"/>
    <property type="evidence" value="ECO:0007669"/>
    <property type="project" value="UniProtKB-SubCell"/>
</dbReference>
<evidence type="ECO:0000256" key="2">
    <source>
        <dbReference type="ARBA" id="ARBA00009810"/>
    </source>
</evidence>
<dbReference type="PANTHER" id="PTHR32552">
    <property type="entry name" value="FERRICHROME IRON RECEPTOR-RELATED"/>
    <property type="match status" value="1"/>
</dbReference>
<evidence type="ECO:0000256" key="10">
    <source>
        <dbReference type="PROSITE-ProRule" id="PRU01360"/>
    </source>
</evidence>
<evidence type="ECO:0000313" key="14">
    <source>
        <dbReference type="EMBL" id="VEJ21840.1"/>
    </source>
</evidence>
<keyword evidence="3 10" id="KW-0813">Transport</keyword>
<dbReference type="InterPro" id="IPR039426">
    <property type="entry name" value="TonB-dep_rcpt-like"/>
</dbReference>
<feature type="domain" description="TonB-dependent receptor plug" evidence="13">
    <location>
        <begin position="79"/>
        <end position="180"/>
    </location>
</feature>
<dbReference type="CDD" id="cd01347">
    <property type="entry name" value="ligand_gated_channel"/>
    <property type="match status" value="1"/>
</dbReference>
<dbReference type="Pfam" id="PF07715">
    <property type="entry name" value="Plug"/>
    <property type="match status" value="1"/>
</dbReference>
<evidence type="ECO:0000256" key="1">
    <source>
        <dbReference type="ARBA" id="ARBA00004571"/>
    </source>
</evidence>
<evidence type="ECO:0000259" key="12">
    <source>
        <dbReference type="Pfam" id="PF00593"/>
    </source>
</evidence>
<keyword evidence="7 10" id="KW-0472">Membrane</keyword>
<accession>A0A3S4YRR6</accession>
<evidence type="ECO:0000256" key="11">
    <source>
        <dbReference type="RuleBase" id="RU003357"/>
    </source>
</evidence>
<dbReference type="Proteomes" id="UP000268229">
    <property type="component" value="Chromosome"/>
</dbReference>
<protein>
    <submittedName>
        <fullName evidence="14">TonB-dependent receptor protein</fullName>
    </submittedName>
</protein>
<dbReference type="InterPro" id="IPR010105">
    <property type="entry name" value="TonB_sidphr_rcpt"/>
</dbReference>
<keyword evidence="8 14" id="KW-0675">Receptor</keyword>
<reference evidence="14 15" key="1">
    <citation type="submission" date="2018-12" db="EMBL/GenBank/DDBJ databases">
        <authorList>
            <consortium name="Pathogen Informatics"/>
        </authorList>
    </citation>
    <scope>NUCLEOTIDE SEQUENCE [LARGE SCALE GENOMIC DNA]</scope>
    <source>
        <strain evidence="14 15">NCTC12227</strain>
    </source>
</reference>
<keyword evidence="6 11" id="KW-0798">TonB box</keyword>
<dbReference type="OrthoDB" id="174652at2"/>
<proteinExistence type="inferred from homology"/>
<dbReference type="EMBL" id="LR134516">
    <property type="protein sequence ID" value="VEJ21840.1"/>
    <property type="molecule type" value="Genomic_DNA"/>
</dbReference>
<organism evidence="14 15">
    <name type="scientific">Neisseria animaloris</name>
    <dbReference type="NCBI Taxonomy" id="326522"/>
    <lineage>
        <taxon>Bacteria</taxon>
        <taxon>Pseudomonadati</taxon>
        <taxon>Pseudomonadota</taxon>
        <taxon>Betaproteobacteria</taxon>
        <taxon>Neisseriales</taxon>
        <taxon>Neisseriaceae</taxon>
        <taxon>Neisseria</taxon>
    </lineage>
</organism>
<dbReference type="SUPFAM" id="SSF56935">
    <property type="entry name" value="Porins"/>
    <property type="match status" value="1"/>
</dbReference>
<dbReference type="Gene3D" id="2.40.170.20">
    <property type="entry name" value="TonB-dependent receptor, beta-barrel domain"/>
    <property type="match status" value="1"/>
</dbReference>
<dbReference type="GO" id="GO:0038023">
    <property type="term" value="F:signaling receptor activity"/>
    <property type="evidence" value="ECO:0007669"/>
    <property type="project" value="InterPro"/>
</dbReference>
<feature type="domain" description="TonB-dependent receptor-like beta-barrel" evidence="12">
    <location>
        <begin position="289"/>
        <end position="703"/>
    </location>
</feature>
<dbReference type="PROSITE" id="PS52016">
    <property type="entry name" value="TONB_DEPENDENT_REC_3"/>
    <property type="match status" value="1"/>
</dbReference>
<name>A0A3S4YRR6_9NEIS</name>
<keyword evidence="15" id="KW-1185">Reference proteome</keyword>
<evidence type="ECO:0000256" key="3">
    <source>
        <dbReference type="ARBA" id="ARBA00022448"/>
    </source>
</evidence>
<evidence type="ECO:0000313" key="15">
    <source>
        <dbReference type="Proteomes" id="UP000268229"/>
    </source>
</evidence>
<comment type="similarity">
    <text evidence="2 10 11">Belongs to the TonB-dependent receptor family.</text>
</comment>
<evidence type="ECO:0000256" key="5">
    <source>
        <dbReference type="ARBA" id="ARBA00022692"/>
    </source>
</evidence>
<dbReference type="NCBIfam" id="TIGR01783">
    <property type="entry name" value="TonB-siderophor"/>
    <property type="match status" value="1"/>
</dbReference>
<gene>
    <name evidence="14" type="primary">fhuE</name>
    <name evidence="14" type="ORF">NCTC12227_01605</name>
</gene>
<dbReference type="Gene3D" id="2.170.130.10">
    <property type="entry name" value="TonB-dependent receptor, plug domain"/>
    <property type="match status" value="1"/>
</dbReference>
<dbReference type="AlphaFoldDB" id="A0A3S4YRR6"/>
<evidence type="ECO:0000259" key="13">
    <source>
        <dbReference type="Pfam" id="PF07715"/>
    </source>
</evidence>
<evidence type="ECO:0000256" key="8">
    <source>
        <dbReference type="ARBA" id="ARBA00023170"/>
    </source>
</evidence>
<dbReference type="GO" id="GO:0015344">
    <property type="term" value="F:siderophore uptake transmembrane transporter activity"/>
    <property type="evidence" value="ECO:0007669"/>
    <property type="project" value="TreeGrafter"/>
</dbReference>
<evidence type="ECO:0000256" key="6">
    <source>
        <dbReference type="ARBA" id="ARBA00023077"/>
    </source>
</evidence>
<dbReference type="GO" id="GO:0015891">
    <property type="term" value="P:siderophore transport"/>
    <property type="evidence" value="ECO:0007669"/>
    <property type="project" value="InterPro"/>
</dbReference>
<sequence>MSTFKKKPLVSIFKWIFSTNLLISSSLVIGNEINHSEKEPINLGTVHVTGSSKSPTITEDTDSYTTSITYSTTGIPKELKDTLQSISVITHKRLQDQPDTNRVIDVVNNATGLHLQQNESDRYSLSSRGLGIDSVSYDGVTTYYDTRFNYGDNHMDTALYDRVEIVRGATGFMTGPGNPSASINLVRKRPTKDFQGSVAASVGSWNSYRTEADVSGSLNQSGSVRGRLVGVYHTRDSFLNRYNNQRHVLFGVLEADLGKHTLLSAGANYQHNHSRGVMSGGLPLFYNNGAYTHYDRSSNTAPDWATDRYNSLSTYLTLHHRFKNGWRLEGNYTHSNNTRELKNSYVYGSPDPISNTGLNPGTISRINGTRKQNTFDIKVNGLYHLFGREHTARFNYNFNHNNYNNGYRRPVNGTLPTVWGDFTQPNFHVPEPQWQNNIFTALRGTTTQHAASGISELSLHDRLNLTLGARLTHYKVADDSYGVYFKPYNNSFNALSKYIGLNYKLNDHYSLYGSYTDIFQPQTAVNASGKYLDPVIGGNYEIGLKGGLRDGRLNFSIAAFETRRDNVAQPTGERLASGQTINRAIDGAKTRGLDTEIVGSVTNNWNIQAGLTTFVARDAYGNRISKETPNRIFKLFTTYRLPKPLQRMTIGGGVNWYSKIERTVNNPQKQQTKINTDAYAVANLMARYEFTPRASLSMNINNLFDKHYYTNYGQFTQYQYGAPRNVMATFRYKFQ</sequence>
<dbReference type="STRING" id="326522.BWD08_10030"/>